<dbReference type="PROSITE" id="PS01179">
    <property type="entry name" value="PID"/>
    <property type="match status" value="1"/>
</dbReference>
<dbReference type="InterPro" id="IPR011993">
    <property type="entry name" value="PH-like_dom_sf"/>
</dbReference>
<feature type="domain" description="PID" evidence="1">
    <location>
        <begin position="10"/>
        <end position="100"/>
    </location>
</feature>
<evidence type="ECO:0000313" key="4">
    <source>
        <dbReference type="WBParaSite" id="HDID_0001023001-mRNA-1"/>
    </source>
</evidence>
<accession>A0A0R3SWZ2</accession>
<dbReference type="InterPro" id="IPR006019">
    <property type="entry name" value="PID_Shc-like"/>
</dbReference>
<proteinExistence type="predicted"/>
<dbReference type="EMBL" id="UYSG01011581">
    <property type="protein sequence ID" value="VDL62921.1"/>
    <property type="molecule type" value="Genomic_DNA"/>
</dbReference>
<dbReference type="Gene3D" id="2.30.29.30">
    <property type="entry name" value="Pleckstrin-homology domain (PH domain)/Phosphotyrosine-binding domain (PTB)"/>
    <property type="match status" value="1"/>
</dbReference>
<dbReference type="WBParaSite" id="HDID_0001023001-mRNA-1">
    <property type="protein sequence ID" value="HDID_0001023001-mRNA-1"/>
    <property type="gene ID" value="HDID_0001023001"/>
</dbReference>
<dbReference type="GO" id="GO:0035556">
    <property type="term" value="P:intracellular signal transduction"/>
    <property type="evidence" value="ECO:0007669"/>
    <property type="project" value="InterPro"/>
</dbReference>
<evidence type="ECO:0000313" key="3">
    <source>
        <dbReference type="Proteomes" id="UP000274504"/>
    </source>
</evidence>
<name>A0A0R3SWZ2_HYMDI</name>
<evidence type="ECO:0000313" key="2">
    <source>
        <dbReference type="EMBL" id="VDL62921.1"/>
    </source>
</evidence>
<organism evidence="4">
    <name type="scientific">Hymenolepis diminuta</name>
    <name type="common">Rat tapeworm</name>
    <dbReference type="NCBI Taxonomy" id="6216"/>
    <lineage>
        <taxon>Eukaryota</taxon>
        <taxon>Metazoa</taxon>
        <taxon>Spiralia</taxon>
        <taxon>Lophotrochozoa</taxon>
        <taxon>Platyhelminthes</taxon>
        <taxon>Cestoda</taxon>
        <taxon>Eucestoda</taxon>
        <taxon>Cyclophyllidea</taxon>
        <taxon>Hymenolepididae</taxon>
        <taxon>Hymenolepis</taxon>
    </lineage>
</organism>
<reference evidence="4" key="1">
    <citation type="submission" date="2017-02" db="UniProtKB">
        <authorList>
            <consortium name="WormBaseParasite"/>
        </authorList>
    </citation>
    <scope>IDENTIFICATION</scope>
</reference>
<sequence>MNDSSVLATYLIQYVGCIPITISFKSLNFQERTQITRECIMRVCEDVGLRVPPARPISSNGLSKFIGRGTDLAWTRQSVRLIISVDGVTVQDFHSDQVILFYLSNLIFNTSQFLFVFDELLKSTYKTFIIKIAFC</sequence>
<dbReference type="Proteomes" id="UP000274504">
    <property type="component" value="Unassembled WGS sequence"/>
</dbReference>
<dbReference type="AlphaFoldDB" id="A0A0R3SWZ2"/>
<dbReference type="InterPro" id="IPR006020">
    <property type="entry name" value="PTB/PI_dom"/>
</dbReference>
<dbReference type="PRINTS" id="PR00629">
    <property type="entry name" value="SHCPIDOMAIN"/>
</dbReference>
<reference evidence="2 3" key="2">
    <citation type="submission" date="2018-11" db="EMBL/GenBank/DDBJ databases">
        <authorList>
            <consortium name="Pathogen Informatics"/>
        </authorList>
    </citation>
    <scope>NUCLEOTIDE SEQUENCE [LARGE SCALE GENOMIC DNA]</scope>
</reference>
<dbReference type="SUPFAM" id="SSF50729">
    <property type="entry name" value="PH domain-like"/>
    <property type="match status" value="1"/>
</dbReference>
<dbReference type="OrthoDB" id="9938362at2759"/>
<dbReference type="STRING" id="6216.A0A0R3SWZ2"/>
<dbReference type="Pfam" id="PF00640">
    <property type="entry name" value="PID"/>
    <property type="match status" value="1"/>
</dbReference>
<evidence type="ECO:0000259" key="1">
    <source>
        <dbReference type="PROSITE" id="PS01179"/>
    </source>
</evidence>
<protein>
    <submittedName>
        <fullName evidence="4">PID domain-containing protein</fullName>
    </submittedName>
</protein>
<gene>
    <name evidence="2" type="ORF">HDID_LOCUS10228</name>
</gene>